<evidence type="ECO:0000256" key="10">
    <source>
        <dbReference type="ARBA" id="ARBA00023242"/>
    </source>
</evidence>
<dbReference type="WBParaSite" id="sdigi.contig241.g6561.t1">
    <property type="protein sequence ID" value="sdigi.contig241.g6561.t1"/>
    <property type="gene ID" value="sdigi.contig241.g6561"/>
</dbReference>
<evidence type="ECO:0000256" key="1">
    <source>
        <dbReference type="ARBA" id="ARBA00004123"/>
    </source>
</evidence>
<keyword evidence="6" id="KW-0949">S-adenosyl-L-methionine</keyword>
<keyword evidence="9" id="KW-0862">Zinc</keyword>
<dbReference type="Gene3D" id="2.170.270.10">
    <property type="entry name" value="SET domain"/>
    <property type="match status" value="1"/>
</dbReference>
<feature type="domain" description="RING-type" evidence="12">
    <location>
        <begin position="212"/>
        <end position="262"/>
    </location>
</feature>
<dbReference type="InterPro" id="IPR001214">
    <property type="entry name" value="SET_dom"/>
</dbReference>
<dbReference type="InterPro" id="IPR050777">
    <property type="entry name" value="SET2_Histone-Lys_MeTrsfase"/>
</dbReference>
<evidence type="ECO:0000256" key="6">
    <source>
        <dbReference type="ARBA" id="ARBA00022691"/>
    </source>
</evidence>
<evidence type="ECO:0000256" key="3">
    <source>
        <dbReference type="ARBA" id="ARBA00022454"/>
    </source>
</evidence>
<name>A0A915PTH4_9BILA</name>
<evidence type="ECO:0000256" key="11">
    <source>
        <dbReference type="PROSITE-ProRule" id="PRU00175"/>
    </source>
</evidence>
<evidence type="ECO:0000259" key="13">
    <source>
        <dbReference type="PROSITE" id="PS50280"/>
    </source>
</evidence>
<evidence type="ECO:0000313" key="15">
    <source>
        <dbReference type="Proteomes" id="UP000887581"/>
    </source>
</evidence>
<dbReference type="PROSITE" id="PS50089">
    <property type="entry name" value="ZF_RING_2"/>
    <property type="match status" value="1"/>
</dbReference>
<dbReference type="AlphaFoldDB" id="A0A915PTH4"/>
<keyword evidence="5" id="KW-0808">Transferase</keyword>
<evidence type="ECO:0000256" key="8">
    <source>
        <dbReference type="ARBA" id="ARBA00022771"/>
    </source>
</evidence>
<dbReference type="SMART" id="SM00317">
    <property type="entry name" value="SET"/>
    <property type="match status" value="1"/>
</dbReference>
<organism evidence="15 16">
    <name type="scientific">Setaria digitata</name>
    <dbReference type="NCBI Taxonomy" id="48799"/>
    <lineage>
        <taxon>Eukaryota</taxon>
        <taxon>Metazoa</taxon>
        <taxon>Ecdysozoa</taxon>
        <taxon>Nematoda</taxon>
        <taxon>Chromadorea</taxon>
        <taxon>Rhabditida</taxon>
        <taxon>Spirurina</taxon>
        <taxon>Spiruromorpha</taxon>
        <taxon>Filarioidea</taxon>
        <taxon>Setariidae</taxon>
        <taxon>Setaria</taxon>
    </lineage>
</organism>
<comment type="subcellular location">
    <subcellularLocation>
        <location evidence="2">Chromosome</location>
    </subcellularLocation>
    <subcellularLocation>
        <location evidence="1">Nucleus</location>
    </subcellularLocation>
</comment>
<dbReference type="InterPro" id="IPR003616">
    <property type="entry name" value="Post-SET_dom"/>
</dbReference>
<feature type="domain" description="Post-SET" evidence="14">
    <location>
        <begin position="622"/>
        <end position="638"/>
    </location>
</feature>
<evidence type="ECO:0000256" key="4">
    <source>
        <dbReference type="ARBA" id="ARBA00022603"/>
    </source>
</evidence>
<keyword evidence="15" id="KW-1185">Reference proteome</keyword>
<dbReference type="GO" id="GO:0008270">
    <property type="term" value="F:zinc ion binding"/>
    <property type="evidence" value="ECO:0007669"/>
    <property type="project" value="UniProtKB-KW"/>
</dbReference>
<evidence type="ECO:0000256" key="7">
    <source>
        <dbReference type="ARBA" id="ARBA00022723"/>
    </source>
</evidence>
<evidence type="ECO:0000313" key="16">
    <source>
        <dbReference type="WBParaSite" id="sdigi.contig241.g6561.t1"/>
    </source>
</evidence>
<dbReference type="GO" id="GO:0005634">
    <property type="term" value="C:nucleus"/>
    <property type="evidence" value="ECO:0007669"/>
    <property type="project" value="UniProtKB-SubCell"/>
</dbReference>
<dbReference type="SMART" id="SM00249">
    <property type="entry name" value="PHD"/>
    <property type="match status" value="3"/>
</dbReference>
<dbReference type="InterPro" id="IPR001841">
    <property type="entry name" value="Znf_RING"/>
</dbReference>
<dbReference type="GO" id="GO:0032259">
    <property type="term" value="P:methylation"/>
    <property type="evidence" value="ECO:0007669"/>
    <property type="project" value="UniProtKB-KW"/>
</dbReference>
<keyword evidence="10" id="KW-0539">Nucleus</keyword>
<reference evidence="16" key="1">
    <citation type="submission" date="2022-11" db="UniProtKB">
        <authorList>
            <consortium name="WormBaseParasite"/>
        </authorList>
    </citation>
    <scope>IDENTIFICATION</scope>
</reference>
<keyword evidence="8 11" id="KW-0863">Zinc-finger</keyword>
<keyword evidence="3" id="KW-0158">Chromosome</keyword>
<sequence length="749" mass="86470">MWAKESYAEHFWIINGMLEVSGSESDDSKEDRWGRRQFSVRRRECFICENRNESENKEFVHRRSTSLENSRGEEHVTTVDDDATTFCYNRIRKCSFPSCTLRFHESCFLTFTEGDFLPRIHVLDRHGDLCINLKDSKKWICPQHECNFCHQELLRTRAFQGKFIRCVKCVFAWHRSCVIVGSLHMDRKRDRYVLCPRHSTLKRVSKRNIPYCIKCENSFENESQKVACESCVRSFCYNCVAEKNEAKKSNIEGSTFICDFCRCFDFPRIGDYVLASYKSNFWPAKALHADLLPLSLYSVNRMIEKLREPGYVLVQWIEGLNIPNYDVVTCRDLVPLPKTLNCSFWKRMKTHTNIYKAAEALYATSKAAIGIKRPLPLEVTAETVPKYTKIKTNINMRLAKARSDTTELGHCDCEPINGRRCTVAHNCLNRILMTECPEDCDATYLERRNALTVGTKRQVLKRSAELTSGKNSLLPSQKMCTNNFLRHHDISVDELFMEEKPTKLKGFGAFAKCDIKKGTDLTEYIGHVLTKEEYFAKLRFRCLFNDLEASYFGMRLTNDFYVDARNYGSIARSFNHSCEPNCKVDAVAVDGIYRLKISTMKNIRKGEELTFDYDTEITDGLAGMECFCGSRNCRRIIGKRANTVRKTAIANGRCVLNEHINVTDTKSARPRITRSRDFNQICEYVGLSPIQKQRKYADKNRNAGKNACFSRQTIQNKENIGKIKAEGQLRSRKDPLKNAVINTSFKDSH</sequence>
<dbReference type="PROSITE" id="PS50280">
    <property type="entry name" value="SET"/>
    <property type="match status" value="1"/>
</dbReference>
<evidence type="ECO:0000256" key="5">
    <source>
        <dbReference type="ARBA" id="ARBA00022679"/>
    </source>
</evidence>
<dbReference type="SUPFAM" id="SSF57903">
    <property type="entry name" value="FYVE/PHD zinc finger"/>
    <property type="match status" value="1"/>
</dbReference>
<evidence type="ECO:0000259" key="14">
    <source>
        <dbReference type="PROSITE" id="PS50868"/>
    </source>
</evidence>
<feature type="domain" description="SET" evidence="13">
    <location>
        <begin position="495"/>
        <end position="614"/>
    </location>
</feature>
<dbReference type="GO" id="GO:0008168">
    <property type="term" value="F:methyltransferase activity"/>
    <property type="evidence" value="ECO:0007669"/>
    <property type="project" value="UniProtKB-KW"/>
</dbReference>
<protein>
    <submittedName>
        <fullName evidence="16">Histone-lysine N-methyltransferase</fullName>
    </submittedName>
</protein>
<accession>A0A915PTH4</accession>
<dbReference type="Pfam" id="PF00856">
    <property type="entry name" value="SET"/>
    <property type="match status" value="1"/>
</dbReference>
<dbReference type="InterPro" id="IPR011011">
    <property type="entry name" value="Znf_FYVE_PHD"/>
</dbReference>
<dbReference type="PROSITE" id="PS50868">
    <property type="entry name" value="POST_SET"/>
    <property type="match status" value="1"/>
</dbReference>
<dbReference type="InterPro" id="IPR046341">
    <property type="entry name" value="SET_dom_sf"/>
</dbReference>
<keyword evidence="4" id="KW-0489">Methyltransferase</keyword>
<keyword evidence="7" id="KW-0479">Metal-binding</keyword>
<dbReference type="PANTHER" id="PTHR22884">
    <property type="entry name" value="SET DOMAIN PROTEINS"/>
    <property type="match status" value="1"/>
</dbReference>
<dbReference type="SUPFAM" id="SSF82199">
    <property type="entry name" value="SET domain"/>
    <property type="match status" value="1"/>
</dbReference>
<dbReference type="GO" id="GO:0005694">
    <property type="term" value="C:chromosome"/>
    <property type="evidence" value="ECO:0007669"/>
    <property type="project" value="UniProtKB-SubCell"/>
</dbReference>
<evidence type="ECO:0000256" key="2">
    <source>
        <dbReference type="ARBA" id="ARBA00004286"/>
    </source>
</evidence>
<evidence type="ECO:0000256" key="9">
    <source>
        <dbReference type="ARBA" id="ARBA00022833"/>
    </source>
</evidence>
<proteinExistence type="predicted"/>
<dbReference type="InterPro" id="IPR001965">
    <property type="entry name" value="Znf_PHD"/>
</dbReference>
<evidence type="ECO:0000259" key="12">
    <source>
        <dbReference type="PROSITE" id="PS50089"/>
    </source>
</evidence>
<dbReference type="Proteomes" id="UP000887581">
    <property type="component" value="Unplaced"/>
</dbReference>